<keyword evidence="1" id="KW-0732">Signal</keyword>
<comment type="caution">
    <text evidence="2">The sequence shown here is derived from an EMBL/GenBank/DDBJ whole genome shotgun (WGS) entry which is preliminary data.</text>
</comment>
<protein>
    <submittedName>
        <fullName evidence="2">Cytochrome C</fullName>
    </submittedName>
</protein>
<accession>A0A369XS56</accession>
<dbReference type="EMBL" id="QPGA01000005">
    <property type="protein sequence ID" value="RDE51666.1"/>
    <property type="molecule type" value="Genomic_DNA"/>
</dbReference>
<dbReference type="SUPFAM" id="SSF48695">
    <property type="entry name" value="Multiheme cytochromes"/>
    <property type="match status" value="1"/>
</dbReference>
<feature type="signal peptide" evidence="1">
    <location>
        <begin position="1"/>
        <end position="30"/>
    </location>
</feature>
<proteinExistence type="predicted"/>
<dbReference type="Proteomes" id="UP000253831">
    <property type="component" value="Unassembled WGS sequence"/>
</dbReference>
<evidence type="ECO:0000313" key="2">
    <source>
        <dbReference type="EMBL" id="RDE51666.1"/>
    </source>
</evidence>
<name>A0A369XS56_9PROT</name>
<dbReference type="InterPro" id="IPR036280">
    <property type="entry name" value="Multihaem_cyt_sf"/>
</dbReference>
<reference evidence="2 3" key="1">
    <citation type="submission" date="2018-05" db="EMBL/GenBank/DDBJ databases">
        <title>Integrated omic analyses show evidence that a Ca. Accumulibacter phosphatis strain performs denitrification under micro-aerobic conditions.</title>
        <authorList>
            <person name="Camejo P.Y."/>
            <person name="Katherine M.D."/>
            <person name="Daniel N.R."/>
        </authorList>
    </citation>
    <scope>NUCLEOTIDE SEQUENCE [LARGE SCALE GENOMIC DNA]</scope>
    <source>
        <strain evidence="2">UW-LDO-IC</strain>
    </source>
</reference>
<dbReference type="InterPro" id="IPR018588">
    <property type="entry name" value="Dihaem_cytochrome-c"/>
</dbReference>
<sequence>MNAITLPYRPIALGLLAIAFSALVFQRAQAGGSHYFPPVGDPVVKEECGSCHLAFPPSMLPASSWKRMMGELTNHFGDDASVDPATARHITNYLVSNAGDTGGQRYSDKLLRGTSTSKAPLRITELDRWVKEHREVPAWEWQHKEVRSKANCLACHAGAERGYYDD</sequence>
<dbReference type="AlphaFoldDB" id="A0A369XS56"/>
<dbReference type="Pfam" id="PF09626">
    <property type="entry name" value="DHC"/>
    <property type="match status" value="1"/>
</dbReference>
<gene>
    <name evidence="2" type="ORF">DVS81_04600</name>
</gene>
<feature type="chain" id="PRO_5016876107" evidence="1">
    <location>
        <begin position="31"/>
        <end position="166"/>
    </location>
</feature>
<organism evidence="2 3">
    <name type="scientific">Candidatus Accumulibacter meliphilus</name>
    <dbReference type="NCBI Taxonomy" id="2211374"/>
    <lineage>
        <taxon>Bacteria</taxon>
        <taxon>Pseudomonadati</taxon>
        <taxon>Pseudomonadota</taxon>
        <taxon>Betaproteobacteria</taxon>
        <taxon>Candidatus Accumulibacter</taxon>
    </lineage>
</organism>
<evidence type="ECO:0000256" key="1">
    <source>
        <dbReference type="SAM" id="SignalP"/>
    </source>
</evidence>
<evidence type="ECO:0000313" key="3">
    <source>
        <dbReference type="Proteomes" id="UP000253831"/>
    </source>
</evidence>